<evidence type="ECO:0000259" key="3">
    <source>
        <dbReference type="PROSITE" id="PS51747"/>
    </source>
</evidence>
<dbReference type="SUPFAM" id="SSF53927">
    <property type="entry name" value="Cytidine deaminase-like"/>
    <property type="match status" value="1"/>
</dbReference>
<protein>
    <submittedName>
        <fullName evidence="4">Nucleoside deaminase</fullName>
    </submittedName>
</protein>
<dbReference type="PANTHER" id="PTHR11079">
    <property type="entry name" value="CYTOSINE DEAMINASE FAMILY MEMBER"/>
    <property type="match status" value="1"/>
</dbReference>
<dbReference type="RefSeq" id="WP_313834700.1">
    <property type="nucleotide sequence ID" value="NZ_JAQOUE010000002.1"/>
</dbReference>
<keyword evidence="2" id="KW-0862">Zinc</keyword>
<reference evidence="4 5" key="1">
    <citation type="journal article" date="2023" name="ISME J.">
        <title>Cultivation and genomic characterization of novel and ubiquitous marine nitrite-oxidizing bacteria from the Nitrospirales.</title>
        <authorList>
            <person name="Mueller A.J."/>
            <person name="Daebeler A."/>
            <person name="Herbold C.W."/>
            <person name="Kirkegaard R.H."/>
            <person name="Daims H."/>
        </authorList>
    </citation>
    <scope>NUCLEOTIDE SEQUENCE [LARGE SCALE GENOMIC DNA]</scope>
    <source>
        <strain evidence="4 5">EB</strain>
    </source>
</reference>
<keyword evidence="1" id="KW-0479">Metal-binding</keyword>
<comment type="caution">
    <text evidence="4">The sequence shown here is derived from an EMBL/GenBank/DDBJ whole genome shotgun (WGS) entry which is preliminary data.</text>
</comment>
<evidence type="ECO:0000256" key="1">
    <source>
        <dbReference type="ARBA" id="ARBA00022723"/>
    </source>
</evidence>
<dbReference type="PROSITE" id="PS51747">
    <property type="entry name" value="CYT_DCMP_DEAMINASES_2"/>
    <property type="match status" value="1"/>
</dbReference>
<dbReference type="PROSITE" id="PS00903">
    <property type="entry name" value="CYT_DCMP_DEAMINASES_1"/>
    <property type="match status" value="1"/>
</dbReference>
<dbReference type="CDD" id="cd01285">
    <property type="entry name" value="nucleoside_deaminase"/>
    <property type="match status" value="1"/>
</dbReference>
<dbReference type="EMBL" id="JAQOUE010000002">
    <property type="protein sequence ID" value="MDT7044114.1"/>
    <property type="molecule type" value="Genomic_DNA"/>
</dbReference>
<dbReference type="InterPro" id="IPR016193">
    <property type="entry name" value="Cytidine_deaminase-like"/>
</dbReference>
<evidence type="ECO:0000313" key="5">
    <source>
        <dbReference type="Proteomes" id="UP001250932"/>
    </source>
</evidence>
<dbReference type="Proteomes" id="UP001250932">
    <property type="component" value="Unassembled WGS sequence"/>
</dbReference>
<organism evidence="4 5">
    <name type="scientific">Candidatus Nitronereus thalassa</name>
    <dbReference type="NCBI Taxonomy" id="3020898"/>
    <lineage>
        <taxon>Bacteria</taxon>
        <taxon>Pseudomonadati</taxon>
        <taxon>Nitrospirota</taxon>
        <taxon>Nitrospiria</taxon>
        <taxon>Nitrospirales</taxon>
        <taxon>Nitrospiraceae</taxon>
        <taxon>Candidatus Nitronereus</taxon>
    </lineage>
</organism>
<feature type="domain" description="CMP/dCMP-type deaminase" evidence="3">
    <location>
        <begin position="1"/>
        <end position="111"/>
    </location>
</feature>
<dbReference type="PANTHER" id="PTHR11079:SF203">
    <property type="entry name" value="CMP_DCMP-TYPE DEAMINASE DOMAIN-CONTAINING PROTEIN"/>
    <property type="match status" value="1"/>
</dbReference>
<evidence type="ECO:0000256" key="2">
    <source>
        <dbReference type="ARBA" id="ARBA00022833"/>
    </source>
</evidence>
<dbReference type="Pfam" id="PF00383">
    <property type="entry name" value="dCMP_cyt_deam_1"/>
    <property type="match status" value="1"/>
</dbReference>
<proteinExistence type="predicted"/>
<dbReference type="InterPro" id="IPR016192">
    <property type="entry name" value="APOBEC/CMP_deaminase_Zn-bd"/>
</dbReference>
<name>A0ABU3KC76_9BACT</name>
<gene>
    <name evidence="4" type="ORF">PPG34_17320</name>
</gene>
<dbReference type="InterPro" id="IPR002125">
    <property type="entry name" value="CMP_dCMP_dom"/>
</dbReference>
<sequence length="152" mass="17080">MTPEDFMRLAISMARNVPQYPFGAVIVRRPTGEVLAQGYNRSSLNPTFHGEIDVINRCAADHAPLDWTELDLYTTAEPCPMCQSAIEWAGIATVYFGTSIPFLQQLGWRQIDIRSEEVSRRTPFRDTTIIGGILEQECNALFEAAHQSTCKQ</sequence>
<evidence type="ECO:0000313" key="4">
    <source>
        <dbReference type="EMBL" id="MDT7044114.1"/>
    </source>
</evidence>
<dbReference type="Gene3D" id="3.40.140.10">
    <property type="entry name" value="Cytidine Deaminase, domain 2"/>
    <property type="match status" value="1"/>
</dbReference>
<accession>A0ABU3KC76</accession>
<keyword evidence="5" id="KW-1185">Reference proteome</keyword>